<accession>E1YMK5</accession>
<evidence type="ECO:0000313" key="1">
    <source>
        <dbReference type="EMBL" id="CBX31799.1"/>
    </source>
</evidence>
<gene>
    <name evidence="1" type="ORF">N47_N26240</name>
</gene>
<reference evidence="1" key="1">
    <citation type="journal article" date="2011" name="Environ. Microbiol.">
        <title>Genomic insights into the metabolic potential of the polycyclic aromatic hydrocarbon degrading sulfate-reducing Deltaproteobacterium N47.</title>
        <authorList>
            <person name="Bergmann F."/>
            <person name="Selesi D."/>
            <person name="Weinmaier T."/>
            <person name="Tischler P."/>
            <person name="Rattei T."/>
            <person name="Meckenstock R.U."/>
        </authorList>
    </citation>
    <scope>NUCLEOTIDE SEQUENCE</scope>
</reference>
<dbReference type="EMBL" id="FR695879">
    <property type="protein sequence ID" value="CBX31799.1"/>
    <property type="molecule type" value="Genomic_DNA"/>
</dbReference>
<name>E1YMK5_9BACT</name>
<dbReference type="AlphaFoldDB" id="E1YMK5"/>
<sequence>MQSEYDFVVTAFGNNLSFEAKIFLFFYLTIVAPKSYENRNNYVES</sequence>
<proteinExistence type="predicted"/>
<organism evidence="1">
    <name type="scientific">uncultured Desulfobacterium sp</name>
    <dbReference type="NCBI Taxonomy" id="201089"/>
    <lineage>
        <taxon>Bacteria</taxon>
        <taxon>Pseudomonadati</taxon>
        <taxon>Thermodesulfobacteriota</taxon>
        <taxon>Desulfobacteria</taxon>
        <taxon>Desulfobacterales</taxon>
        <taxon>Desulfobacteriaceae</taxon>
        <taxon>Desulfobacterium</taxon>
        <taxon>environmental samples</taxon>
    </lineage>
</organism>
<protein>
    <submittedName>
        <fullName evidence="1">Uncharacterized protein</fullName>
    </submittedName>
</protein>